<dbReference type="EMBL" id="CP111017">
    <property type="protein sequence ID" value="WAR08735.1"/>
    <property type="molecule type" value="Genomic_DNA"/>
</dbReference>
<accession>A0ABY7EFE4</accession>
<sequence>MEYFGINDLEKYSDTVKTCYKMETGNTDLVRRTGHQYDDLPGIGIEDLDDITYSTDEDYDDDDSNYGGDREDNDEFPDERKIVKDPGPFRYNRKMVIVSLPCAIMVLTLVGELFLMAASFGAGIIVILDPKGEKKRFVYLQLFITPHSSSFILDNKAEDSKELDDLNVVPEVVSLLMAIVYSTAPTLLYIALNVINNPLRQLFSLNVMLQLVFISALSVFLSSLMSLRAVFEFTVFTMCEVMLYKENLYSQSFLVMTAVTLLYTLHRPECVGMRSLCGSGWFPANVAGIHHCCTTVGSRYGQCGSSDIGLTANHGFLMVGRALYNGEMLEALTSGLLVKVK</sequence>
<feature type="transmembrane region" description="Helical" evidence="2">
    <location>
        <begin position="173"/>
        <end position="195"/>
    </location>
</feature>
<evidence type="ECO:0000256" key="2">
    <source>
        <dbReference type="SAM" id="Phobius"/>
    </source>
</evidence>
<proteinExistence type="predicted"/>
<feature type="transmembrane region" description="Helical" evidence="2">
    <location>
        <begin position="248"/>
        <end position="265"/>
    </location>
</feature>
<organism evidence="3 4">
    <name type="scientific">Mya arenaria</name>
    <name type="common">Soft-shell clam</name>
    <dbReference type="NCBI Taxonomy" id="6604"/>
    <lineage>
        <taxon>Eukaryota</taxon>
        <taxon>Metazoa</taxon>
        <taxon>Spiralia</taxon>
        <taxon>Lophotrochozoa</taxon>
        <taxon>Mollusca</taxon>
        <taxon>Bivalvia</taxon>
        <taxon>Autobranchia</taxon>
        <taxon>Heteroconchia</taxon>
        <taxon>Euheterodonta</taxon>
        <taxon>Imparidentia</taxon>
        <taxon>Neoheterodontei</taxon>
        <taxon>Myida</taxon>
        <taxon>Myoidea</taxon>
        <taxon>Myidae</taxon>
        <taxon>Mya</taxon>
    </lineage>
</organism>
<keyword evidence="2" id="KW-1133">Transmembrane helix</keyword>
<dbReference type="Proteomes" id="UP001164746">
    <property type="component" value="Chromosome 6"/>
</dbReference>
<keyword evidence="2" id="KW-0812">Transmembrane</keyword>
<keyword evidence="2" id="KW-0472">Membrane</keyword>
<evidence type="ECO:0000256" key="1">
    <source>
        <dbReference type="SAM" id="MobiDB-lite"/>
    </source>
</evidence>
<feature type="transmembrane region" description="Helical" evidence="2">
    <location>
        <begin position="207"/>
        <end position="228"/>
    </location>
</feature>
<reference evidence="3" key="1">
    <citation type="submission" date="2022-11" db="EMBL/GenBank/DDBJ databases">
        <title>Centuries of genome instability and evolution in soft-shell clam transmissible cancer (bioRxiv).</title>
        <authorList>
            <person name="Hart S.F.M."/>
            <person name="Yonemitsu M.A."/>
            <person name="Giersch R.M."/>
            <person name="Beal B.F."/>
            <person name="Arriagada G."/>
            <person name="Davis B.W."/>
            <person name="Ostrander E.A."/>
            <person name="Goff S.P."/>
            <person name="Metzger M.J."/>
        </authorList>
    </citation>
    <scope>NUCLEOTIDE SEQUENCE</scope>
    <source>
        <strain evidence="3">MELC-2E11</strain>
        <tissue evidence="3">Siphon/mantle</tissue>
    </source>
</reference>
<name>A0ABY7EFE4_MYAAR</name>
<feature type="compositionally biased region" description="Acidic residues" evidence="1">
    <location>
        <begin position="54"/>
        <end position="64"/>
    </location>
</feature>
<feature type="transmembrane region" description="Helical" evidence="2">
    <location>
        <begin position="95"/>
        <end position="128"/>
    </location>
</feature>
<gene>
    <name evidence="3" type="ORF">MAR_018693</name>
</gene>
<evidence type="ECO:0000313" key="3">
    <source>
        <dbReference type="EMBL" id="WAR08735.1"/>
    </source>
</evidence>
<feature type="region of interest" description="Disordered" evidence="1">
    <location>
        <begin position="54"/>
        <end position="78"/>
    </location>
</feature>
<evidence type="ECO:0000313" key="4">
    <source>
        <dbReference type="Proteomes" id="UP001164746"/>
    </source>
</evidence>
<keyword evidence="4" id="KW-1185">Reference proteome</keyword>
<protein>
    <submittedName>
        <fullName evidence="3">Uncharacterized protein</fullName>
    </submittedName>
</protein>